<dbReference type="AlphaFoldDB" id="A0A8H5BAB2"/>
<dbReference type="InterPro" id="IPR011990">
    <property type="entry name" value="TPR-like_helical_dom_sf"/>
</dbReference>
<sequence length="225" mass="25132">MAEVNPRSDFLAARPPWVHNVVRLSTSISQPPCYQMVDLIVHEARLLLNLGDSEEALQVANEALQLARANNLEPMANSLVWALHAVAFTALSYGDHKCALEAAQEGCDVCASSDWQNIEGEHNAFIRPSMLAFRSSAEANLGRCQSALEYAHQAIHTSLDIRHKKLDVLATTSEQSYMETRGNLADILLASGDLAQARQICEERRAYFSKRVDRRMGEYRELVHQ</sequence>
<proteinExistence type="predicted"/>
<keyword evidence="2" id="KW-1185">Reference proteome</keyword>
<dbReference type="EMBL" id="JAACJJ010000029">
    <property type="protein sequence ID" value="KAF5319669.1"/>
    <property type="molecule type" value="Genomic_DNA"/>
</dbReference>
<accession>A0A8H5BAB2</accession>
<dbReference type="InterPro" id="IPR019734">
    <property type="entry name" value="TPR_rpt"/>
</dbReference>
<reference evidence="1 2" key="1">
    <citation type="journal article" date="2020" name="ISME J.">
        <title>Uncovering the hidden diversity of litter-decomposition mechanisms in mushroom-forming fungi.</title>
        <authorList>
            <person name="Floudas D."/>
            <person name="Bentzer J."/>
            <person name="Ahren D."/>
            <person name="Johansson T."/>
            <person name="Persson P."/>
            <person name="Tunlid A."/>
        </authorList>
    </citation>
    <scope>NUCLEOTIDE SEQUENCE [LARGE SCALE GENOMIC DNA]</scope>
    <source>
        <strain evidence="1 2">CBS 101986</strain>
    </source>
</reference>
<evidence type="ECO:0000313" key="1">
    <source>
        <dbReference type="EMBL" id="KAF5319669.1"/>
    </source>
</evidence>
<name>A0A8H5BAB2_9AGAR</name>
<protein>
    <submittedName>
        <fullName evidence="1">Uncharacterized protein</fullName>
    </submittedName>
</protein>
<dbReference type="SUPFAM" id="SSF48452">
    <property type="entry name" value="TPR-like"/>
    <property type="match status" value="1"/>
</dbReference>
<evidence type="ECO:0000313" key="2">
    <source>
        <dbReference type="Proteomes" id="UP000567179"/>
    </source>
</evidence>
<comment type="caution">
    <text evidence="1">The sequence shown here is derived from an EMBL/GenBank/DDBJ whole genome shotgun (WGS) entry which is preliminary data.</text>
</comment>
<organism evidence="1 2">
    <name type="scientific">Psilocybe cf. subviscida</name>
    <dbReference type="NCBI Taxonomy" id="2480587"/>
    <lineage>
        <taxon>Eukaryota</taxon>
        <taxon>Fungi</taxon>
        <taxon>Dikarya</taxon>
        <taxon>Basidiomycota</taxon>
        <taxon>Agaricomycotina</taxon>
        <taxon>Agaricomycetes</taxon>
        <taxon>Agaricomycetidae</taxon>
        <taxon>Agaricales</taxon>
        <taxon>Agaricineae</taxon>
        <taxon>Strophariaceae</taxon>
        <taxon>Psilocybe</taxon>
    </lineage>
</organism>
<dbReference type="Pfam" id="PF13181">
    <property type="entry name" value="TPR_8"/>
    <property type="match status" value="1"/>
</dbReference>
<dbReference type="Gene3D" id="1.25.40.10">
    <property type="entry name" value="Tetratricopeptide repeat domain"/>
    <property type="match status" value="1"/>
</dbReference>
<gene>
    <name evidence="1" type="ORF">D9619_008390</name>
</gene>
<dbReference type="Proteomes" id="UP000567179">
    <property type="component" value="Unassembled WGS sequence"/>
</dbReference>